<feature type="region of interest" description="Disordered" evidence="1">
    <location>
        <begin position="271"/>
        <end position="293"/>
    </location>
</feature>
<proteinExistence type="predicted"/>
<feature type="compositionally biased region" description="Polar residues" evidence="1">
    <location>
        <begin position="24"/>
        <end position="34"/>
    </location>
</feature>
<dbReference type="PANTHER" id="PTHR14583:SF0">
    <property type="entry name" value="BREAK REPAIR MEIOTIC RECOMBINASE RECRUITMENT FACTOR 1"/>
    <property type="match status" value="1"/>
</dbReference>
<feature type="region of interest" description="Disordered" evidence="1">
    <location>
        <begin position="465"/>
        <end position="489"/>
    </location>
</feature>
<feature type="region of interest" description="Disordered" evidence="1">
    <location>
        <begin position="1"/>
        <end position="255"/>
    </location>
</feature>
<gene>
    <name evidence="3" type="primary">CUNH19orf57</name>
</gene>
<keyword evidence="2" id="KW-1185">Reference proteome</keyword>
<dbReference type="CTD" id="79173"/>
<dbReference type="RefSeq" id="XP_023575932.1">
    <property type="nucleotide sequence ID" value="XM_023720164.1"/>
</dbReference>
<evidence type="ECO:0000313" key="3">
    <source>
        <dbReference type="RefSeq" id="XP_023575932.1"/>
    </source>
</evidence>
<feature type="region of interest" description="Disordered" evidence="1">
    <location>
        <begin position="521"/>
        <end position="540"/>
    </location>
</feature>
<dbReference type="InterPro" id="IPR031441">
    <property type="entry name" value="Brme1"/>
</dbReference>
<dbReference type="PANTHER" id="PTHR14583">
    <property type="entry name" value="UNCHARACTERIZED PROTEIN C19ORF57 FAMILY MEMBER"/>
    <property type="match status" value="1"/>
</dbReference>
<sequence length="618" mass="64235">MSKRKKLRTAGIHPPKPPKNPQPGDSNGDSQSSKLGGLPPTSESEDSLTSAAPAEPSRQEPGPAISSLPQEETIATSFLGQPEKEAAPLPASQTSLGRFVPQFAKPRKTVTRKAEIREEDPERRAVSLETLPSPSAPWLLEGFLGPGELMAKGSPHPEQSGQKPGSPVPGEGTGSSNSETAGQDPVSEERTSTVDDGNDVGSSGPEEAQGSGSLEGQLPCSGAEGTQPDQGAPQENGTQHRTPEGGGSITSAPVRTPTLATLCVKTWASVQDHPGPRQIPRGTGGQAECKWDGPAYAPLGTTIIENMSTDAPETKQGILGVARPGVQADTTPSASPMEQTPQGCVSLSENTAGGRGEIGPEDKPSSDMPGSPAAFPAVILGNQEPALGTQDPGHPELDMGPGVDETQAPVVEWPERAQLGDIWAVESGSQHLEGGCVGLSPVLPALSPLEHRAAASGHILEAKAHPGSLETPTPPPDPLQHPLDSAGQAEWAESSAMELDFLPDSQLQDALDAPNLEVLPEQDGPTGNESGLCRPGPKPGASWGDRVLVAEDQPRMEDASSTVCGLIVELSNLNRLIMSAHRDLEAFKRLGSRKARPSPCMAKGAGAKSWGEHPRRDL</sequence>
<feature type="compositionally biased region" description="Polar residues" evidence="1">
    <location>
        <begin position="328"/>
        <end position="351"/>
    </location>
</feature>
<evidence type="ECO:0000313" key="2">
    <source>
        <dbReference type="Proteomes" id="UP000515203"/>
    </source>
</evidence>
<dbReference type="AlphaFoldDB" id="A0A6P6EV01"/>
<feature type="compositionally biased region" description="Polar residues" evidence="1">
    <location>
        <begin position="227"/>
        <end position="240"/>
    </location>
</feature>
<dbReference type="FunCoup" id="A0A6P6EV01">
    <property type="interactions" value="66"/>
</dbReference>
<protein>
    <submittedName>
        <fullName evidence="3">Uncharacterized protein C19orf57 homolog isoform X1</fullName>
    </submittedName>
</protein>
<dbReference type="Proteomes" id="UP000515203">
    <property type="component" value="Unplaced"/>
</dbReference>
<feature type="region of interest" description="Disordered" evidence="1">
    <location>
        <begin position="325"/>
        <end position="375"/>
    </location>
</feature>
<evidence type="ECO:0000256" key="1">
    <source>
        <dbReference type="SAM" id="MobiDB-lite"/>
    </source>
</evidence>
<reference evidence="3" key="1">
    <citation type="submission" date="2025-08" db="UniProtKB">
        <authorList>
            <consortium name="RefSeq"/>
        </authorList>
    </citation>
    <scope>IDENTIFICATION</scope>
</reference>
<feature type="compositionally biased region" description="Polar residues" evidence="1">
    <location>
        <begin position="67"/>
        <end position="79"/>
    </location>
</feature>
<organism evidence="2 3">
    <name type="scientific">Octodon degus</name>
    <name type="common">Degu</name>
    <name type="synonym">Sciurus degus</name>
    <dbReference type="NCBI Taxonomy" id="10160"/>
    <lineage>
        <taxon>Eukaryota</taxon>
        <taxon>Metazoa</taxon>
        <taxon>Chordata</taxon>
        <taxon>Craniata</taxon>
        <taxon>Vertebrata</taxon>
        <taxon>Euteleostomi</taxon>
        <taxon>Mammalia</taxon>
        <taxon>Eutheria</taxon>
        <taxon>Euarchontoglires</taxon>
        <taxon>Glires</taxon>
        <taxon>Rodentia</taxon>
        <taxon>Hystricomorpha</taxon>
        <taxon>Octodontidae</taxon>
        <taxon>Octodon</taxon>
    </lineage>
</organism>
<dbReference type="GO" id="GO:1990918">
    <property type="term" value="P:double-strand break repair involved in meiotic recombination"/>
    <property type="evidence" value="ECO:0007669"/>
    <property type="project" value="InterPro"/>
</dbReference>
<feature type="region of interest" description="Disordered" evidence="1">
    <location>
        <begin position="593"/>
        <end position="618"/>
    </location>
</feature>
<dbReference type="InParanoid" id="A0A6P6EV01"/>
<accession>A0A6P6EV01</accession>
<dbReference type="OrthoDB" id="9940137at2759"/>
<name>A0A6P6EV01_OCTDE</name>
<dbReference type="Pfam" id="PF15710">
    <property type="entry name" value="Brme1"/>
    <property type="match status" value="1"/>
</dbReference>
<feature type="compositionally biased region" description="Basic and acidic residues" evidence="1">
    <location>
        <begin position="112"/>
        <end position="126"/>
    </location>
</feature>
<dbReference type="GeneID" id="101579184"/>